<evidence type="ECO:0000259" key="3">
    <source>
        <dbReference type="Pfam" id="PF26616"/>
    </source>
</evidence>
<dbReference type="InterPro" id="IPR058257">
    <property type="entry name" value="CorA-like_dom"/>
</dbReference>
<dbReference type="VEuPathDB" id="FungiDB:PV08_04454"/>
<reference evidence="4 5" key="1">
    <citation type="submission" date="2015-01" db="EMBL/GenBank/DDBJ databases">
        <title>The Genome Sequence of Exophiala spinifera CBS89968.</title>
        <authorList>
            <consortium name="The Broad Institute Genomics Platform"/>
            <person name="Cuomo C."/>
            <person name="de Hoog S."/>
            <person name="Gorbushina A."/>
            <person name="Stielow B."/>
            <person name="Teixiera M."/>
            <person name="Abouelleil A."/>
            <person name="Chapman S.B."/>
            <person name="Priest M."/>
            <person name="Young S.K."/>
            <person name="Wortman J."/>
            <person name="Nusbaum C."/>
            <person name="Birren B."/>
        </authorList>
    </citation>
    <scope>NUCLEOTIDE SEQUENCE [LARGE SCALE GENOMIC DNA]</scope>
    <source>
        <strain evidence="4 5">CBS 89968</strain>
    </source>
</reference>
<gene>
    <name evidence="4" type="ORF">PV08_04454</name>
</gene>
<dbReference type="RefSeq" id="XP_016237479.1">
    <property type="nucleotide sequence ID" value="XM_016378802.1"/>
</dbReference>
<feature type="domain" description="CorA-like transporter" evidence="3">
    <location>
        <begin position="177"/>
        <end position="279"/>
    </location>
</feature>
<evidence type="ECO:0000313" key="5">
    <source>
        <dbReference type="Proteomes" id="UP000053328"/>
    </source>
</evidence>
<keyword evidence="2" id="KW-0812">Transmembrane</keyword>
<keyword evidence="2" id="KW-1133">Transmembrane helix</keyword>
<organism evidence="4 5">
    <name type="scientific">Exophiala spinifera</name>
    <dbReference type="NCBI Taxonomy" id="91928"/>
    <lineage>
        <taxon>Eukaryota</taxon>
        <taxon>Fungi</taxon>
        <taxon>Dikarya</taxon>
        <taxon>Ascomycota</taxon>
        <taxon>Pezizomycotina</taxon>
        <taxon>Eurotiomycetes</taxon>
        <taxon>Chaetothyriomycetidae</taxon>
        <taxon>Chaetothyriales</taxon>
        <taxon>Herpotrichiellaceae</taxon>
        <taxon>Exophiala</taxon>
    </lineage>
</organism>
<dbReference type="Pfam" id="PF26616">
    <property type="entry name" value="CorA-like"/>
    <property type="match status" value="1"/>
</dbReference>
<protein>
    <recommendedName>
        <fullName evidence="3">CorA-like transporter domain-containing protein</fullName>
    </recommendedName>
</protein>
<evidence type="ECO:0000313" key="4">
    <source>
        <dbReference type="EMBL" id="KIW17263.1"/>
    </source>
</evidence>
<feature type="transmembrane region" description="Helical" evidence="2">
    <location>
        <begin position="467"/>
        <end position="488"/>
    </location>
</feature>
<dbReference type="AlphaFoldDB" id="A0A0D2BE51"/>
<dbReference type="Proteomes" id="UP000053328">
    <property type="component" value="Unassembled WGS sequence"/>
</dbReference>
<sequence>MVGGHPEHPGDIIRRLDEPDNQLWESVEEDLFLDQRDGRSRVEVYPAHLLLPQVVEHQPLKNDGEQIGTTGNIEHGPSNDDKDKSSVQLIALSSPERVADYTRTPPKFQAFFIRQSYSWGPLLVTSELFSGLLHKARLPQHLKSFIMFFGAREREVEISPPPLAFTPLSIPGFPPDRGHQCTYGLRFVERNRHHHTSSPSKAWSLRQCAVSCRYGGKERGASWAFVTISADMQQRLDAAALAGNFRHKPDPFEVHQLLVDSAITSWRQYLLDLSGETDAHYTQILGTSPNDKGPVNLHEAGRRQDLLMLDEALLNALLAITATTDTSSALFSSWEFFVRDTSHLDPVYLDLVRRSFAHHQRSLALLSAQVTHLRTKLGGITSLLSSFLDLSSGYSLQNLALQAGEENEEMHRLAEKSTQDAAAVKVLTILTLIYLPVTVVSNFFSTSFVSSTTSADGLEKISVTGDWWILLAASVPLTLLTIYIWLVWTRIQANAHSQVWWKYMFGIHLFSRAVSDASLDSENCTARTEGTAHIEKAYSREPTDGIFAHGLRRTSSGLC</sequence>
<name>A0A0D2BE51_9EURO</name>
<accession>A0A0D2BE51</accession>
<evidence type="ECO:0000256" key="2">
    <source>
        <dbReference type="SAM" id="Phobius"/>
    </source>
</evidence>
<keyword evidence="5" id="KW-1185">Reference proteome</keyword>
<proteinExistence type="predicted"/>
<dbReference type="GeneID" id="27331537"/>
<dbReference type="STRING" id="91928.A0A0D2BE51"/>
<dbReference type="OrthoDB" id="4153890at2759"/>
<dbReference type="Gene3D" id="1.20.58.340">
    <property type="entry name" value="Magnesium transport protein CorA, transmembrane region"/>
    <property type="match status" value="1"/>
</dbReference>
<feature type="region of interest" description="Disordered" evidence="1">
    <location>
        <begin position="60"/>
        <end position="84"/>
    </location>
</feature>
<dbReference type="EMBL" id="KN847494">
    <property type="protein sequence ID" value="KIW17263.1"/>
    <property type="molecule type" value="Genomic_DNA"/>
</dbReference>
<evidence type="ECO:0000256" key="1">
    <source>
        <dbReference type="SAM" id="MobiDB-lite"/>
    </source>
</evidence>
<keyword evidence="2" id="KW-0472">Membrane</keyword>
<dbReference type="HOGENOM" id="CLU_029947_1_0_1"/>